<reference evidence="1" key="1">
    <citation type="submission" date="2019-08" db="EMBL/GenBank/DDBJ databases">
        <authorList>
            <person name="Kucharzyk K."/>
            <person name="Murdoch R.W."/>
            <person name="Higgins S."/>
            <person name="Loffler F."/>
        </authorList>
    </citation>
    <scope>NUCLEOTIDE SEQUENCE</scope>
</reference>
<evidence type="ECO:0000313" key="1">
    <source>
        <dbReference type="EMBL" id="MPM39331.1"/>
    </source>
</evidence>
<dbReference type="AlphaFoldDB" id="A0A644ZHP0"/>
<sequence length="115" mass="13093">MAGYKKISKEDAEVFIKLYRKYLLSKVDELKGSLETLPTDVIERCFNGAEFFDKDFDVSKIDEAEFGVGGLHGWLKVRDVARSLEYCTDLMNQELLVERMSSVGHKVNLKKVGVL</sequence>
<protein>
    <submittedName>
        <fullName evidence="1">Uncharacterized protein</fullName>
    </submittedName>
</protein>
<name>A0A644ZHP0_9ZZZZ</name>
<proteinExistence type="predicted"/>
<gene>
    <name evidence="1" type="ORF">SDC9_85964</name>
</gene>
<dbReference type="EMBL" id="VSSQ01008602">
    <property type="protein sequence ID" value="MPM39331.1"/>
    <property type="molecule type" value="Genomic_DNA"/>
</dbReference>
<organism evidence="1">
    <name type="scientific">bioreactor metagenome</name>
    <dbReference type="NCBI Taxonomy" id="1076179"/>
    <lineage>
        <taxon>unclassified sequences</taxon>
        <taxon>metagenomes</taxon>
        <taxon>ecological metagenomes</taxon>
    </lineage>
</organism>
<comment type="caution">
    <text evidence="1">The sequence shown here is derived from an EMBL/GenBank/DDBJ whole genome shotgun (WGS) entry which is preliminary data.</text>
</comment>
<accession>A0A644ZHP0</accession>